<evidence type="ECO:0000256" key="3">
    <source>
        <dbReference type="ARBA" id="ARBA00022827"/>
    </source>
</evidence>
<reference evidence="7 8" key="1">
    <citation type="submission" date="2016-05" db="EMBL/GenBank/DDBJ databases">
        <title>Genome sequencing reveals origins of a unique bacterial endosymbiosis in the earliest lineages of terrestrial Fungi.</title>
        <authorList>
            <consortium name="DOE Joint Genome Institute"/>
            <person name="Uehling J."/>
            <person name="Gryganskyi A."/>
            <person name="Hameed K."/>
            <person name="Tschaplinski T."/>
            <person name="Misztal P."/>
            <person name="Wu S."/>
            <person name="Desiro A."/>
            <person name="Vande Pol N."/>
            <person name="Du Z.-Y."/>
            <person name="Zienkiewicz A."/>
            <person name="Zienkiewicz K."/>
            <person name="Morin E."/>
            <person name="Tisserant E."/>
            <person name="Splivallo R."/>
            <person name="Hainaut M."/>
            <person name="Henrissat B."/>
            <person name="Ohm R."/>
            <person name="Kuo A."/>
            <person name="Yan J."/>
            <person name="Lipzen A."/>
            <person name="Nolan M."/>
            <person name="Labutti K."/>
            <person name="Barry K."/>
            <person name="Goldstein A."/>
            <person name="Labbe J."/>
            <person name="Schadt C."/>
            <person name="Tuskan G."/>
            <person name="Grigoriev I."/>
            <person name="Martin F."/>
            <person name="Vilgalys R."/>
            <person name="Bonito G."/>
        </authorList>
    </citation>
    <scope>NUCLEOTIDE SEQUENCE [LARGE SCALE GENOMIC DNA]</scope>
    <source>
        <strain evidence="7 8">AG-77</strain>
    </source>
</reference>
<name>A0A197KDQ8_9FUNG</name>
<dbReference type="Proteomes" id="UP000078512">
    <property type="component" value="Unassembled WGS sequence"/>
</dbReference>
<dbReference type="PRINTS" id="PR00420">
    <property type="entry name" value="RNGMNOXGNASE"/>
</dbReference>
<protein>
    <submittedName>
        <fullName evidence="7">FAD/NAD(P)-binding domain-containing protein</fullName>
    </submittedName>
</protein>
<evidence type="ECO:0000256" key="2">
    <source>
        <dbReference type="ARBA" id="ARBA00022630"/>
    </source>
</evidence>
<dbReference type="PANTHER" id="PTHR47356:SF2">
    <property type="entry name" value="FAD-BINDING DOMAIN-CONTAINING PROTEIN-RELATED"/>
    <property type="match status" value="1"/>
</dbReference>
<keyword evidence="4" id="KW-0560">Oxidoreductase</keyword>
<keyword evidence="8" id="KW-1185">Reference proteome</keyword>
<dbReference type="PANTHER" id="PTHR47356">
    <property type="entry name" value="FAD-DEPENDENT MONOOXYGENASE ASQG-RELATED"/>
    <property type="match status" value="1"/>
</dbReference>
<feature type="compositionally biased region" description="Low complexity" evidence="5">
    <location>
        <begin position="494"/>
        <end position="523"/>
    </location>
</feature>
<proteinExistence type="inferred from homology"/>
<evidence type="ECO:0000256" key="4">
    <source>
        <dbReference type="ARBA" id="ARBA00023002"/>
    </source>
</evidence>
<keyword evidence="3" id="KW-0274">FAD</keyword>
<evidence type="ECO:0000256" key="1">
    <source>
        <dbReference type="ARBA" id="ARBA00007992"/>
    </source>
</evidence>
<dbReference type="Gene3D" id="3.50.50.60">
    <property type="entry name" value="FAD/NAD(P)-binding domain"/>
    <property type="match status" value="1"/>
</dbReference>
<evidence type="ECO:0000313" key="7">
    <source>
        <dbReference type="EMBL" id="OAQ35635.1"/>
    </source>
</evidence>
<feature type="compositionally biased region" description="Low complexity" evidence="5">
    <location>
        <begin position="460"/>
        <end position="474"/>
    </location>
</feature>
<feature type="compositionally biased region" description="Basic and acidic residues" evidence="5">
    <location>
        <begin position="559"/>
        <end position="569"/>
    </location>
</feature>
<dbReference type="GO" id="GO:0071949">
    <property type="term" value="F:FAD binding"/>
    <property type="evidence" value="ECO:0007669"/>
    <property type="project" value="InterPro"/>
</dbReference>
<gene>
    <name evidence="7" type="ORF">K457DRAFT_132857</name>
</gene>
<feature type="domain" description="FAD-binding" evidence="6">
    <location>
        <begin position="6"/>
        <end position="205"/>
    </location>
</feature>
<dbReference type="AlphaFoldDB" id="A0A197KDQ8"/>
<dbReference type="OrthoDB" id="655030at2759"/>
<evidence type="ECO:0000256" key="5">
    <source>
        <dbReference type="SAM" id="MobiDB-lite"/>
    </source>
</evidence>
<evidence type="ECO:0000259" key="6">
    <source>
        <dbReference type="Pfam" id="PF01494"/>
    </source>
</evidence>
<accession>A0A197KDQ8</accession>
<evidence type="ECO:0000313" key="8">
    <source>
        <dbReference type="Proteomes" id="UP000078512"/>
    </source>
</evidence>
<feature type="region of interest" description="Disordered" evidence="5">
    <location>
        <begin position="615"/>
        <end position="674"/>
    </location>
</feature>
<dbReference type="InterPro" id="IPR002938">
    <property type="entry name" value="FAD-bd"/>
</dbReference>
<feature type="compositionally biased region" description="Basic and acidic residues" evidence="5">
    <location>
        <begin position="615"/>
        <end position="639"/>
    </location>
</feature>
<feature type="compositionally biased region" description="Low complexity" evidence="5">
    <location>
        <begin position="537"/>
        <end position="554"/>
    </location>
</feature>
<keyword evidence="2" id="KW-0285">Flavoprotein</keyword>
<feature type="region of interest" description="Disordered" evidence="5">
    <location>
        <begin position="448"/>
        <end position="575"/>
    </location>
</feature>
<feature type="compositionally biased region" description="Acidic residues" evidence="5">
    <location>
        <begin position="640"/>
        <end position="651"/>
    </location>
</feature>
<dbReference type="Pfam" id="PF01494">
    <property type="entry name" value="FAD_binding_3"/>
    <property type="match status" value="1"/>
</dbReference>
<sequence>MAATDLKVIIAGCGIGGLSAAIALELAGIDYTILEESPALDSDLKPGASATNVPTKTTHVGGAIQVAPTAIHFLSQLGIYDEMKEISKPVSGLSMNEHDMNYVGRIDLSTHRERYGYHTEVMTRSQLQALLLQRVPSKRIVAGKVLGMIQNNDQVTVRCSDGKTYDGDILIAADGAFSNIRHSLYWTLDEKKQLPKADAIPMSVDLHIVSGCTKPLDPAKYPVLLDAMSEIQSVQLPDTPYAIWFMPLLDNRIAWDITKEVNRTAIRQGEASKVYQWRPEDVEETLKTVRGFDCPYGGQIGDLLDTTPVESMHMHMSEERFCETWSGGRTVLLGDACHKGFYHPVSEAMGDAVTLVNLLSNLQSNSMEGLTAVFKEYKERRAPTAKAVVEHSTLLRQVFTGKGRAASLKRNVVFNYMPEKVRHLLEDKRHDNRPQLWFLPQAKDKGIVRPATNLPPILPASPTSPTSRTSTTLPEGPTTMDGANKPSSEHTQESNGTTEITTASTTVSSSRSSRSSWTPSTRSAFTMPSAGNVPLFSSTSRSSMPSSIKSPRGSIASRPVEESHPVQKDDDADVSVSIVDPSTTITAAAATAAATAISVDAEVAAWSTIATAKEKESVDMKKQQEKKKEESDVEKKEDMETFDDSSDDEGEFVNCSQTLDDDILEPEAPRTVAA</sequence>
<dbReference type="InterPro" id="IPR036188">
    <property type="entry name" value="FAD/NAD-bd_sf"/>
</dbReference>
<dbReference type="GO" id="GO:0004497">
    <property type="term" value="F:monooxygenase activity"/>
    <property type="evidence" value="ECO:0007669"/>
    <property type="project" value="InterPro"/>
</dbReference>
<dbReference type="SUPFAM" id="SSF51905">
    <property type="entry name" value="FAD/NAD(P)-binding domain"/>
    <property type="match status" value="1"/>
</dbReference>
<comment type="similarity">
    <text evidence="1">Belongs to the paxM FAD-dependent monooxygenase family.</text>
</comment>
<organism evidence="7 8">
    <name type="scientific">Linnemannia elongata AG-77</name>
    <dbReference type="NCBI Taxonomy" id="1314771"/>
    <lineage>
        <taxon>Eukaryota</taxon>
        <taxon>Fungi</taxon>
        <taxon>Fungi incertae sedis</taxon>
        <taxon>Mucoromycota</taxon>
        <taxon>Mortierellomycotina</taxon>
        <taxon>Mortierellomycetes</taxon>
        <taxon>Mortierellales</taxon>
        <taxon>Mortierellaceae</taxon>
        <taxon>Linnemannia</taxon>
    </lineage>
</organism>
<dbReference type="InterPro" id="IPR050562">
    <property type="entry name" value="FAD_mOase_fung"/>
</dbReference>
<dbReference type="EMBL" id="KV442014">
    <property type="protein sequence ID" value="OAQ35635.1"/>
    <property type="molecule type" value="Genomic_DNA"/>
</dbReference>